<evidence type="ECO:0000256" key="1">
    <source>
        <dbReference type="SAM" id="Phobius"/>
    </source>
</evidence>
<sequence>WVSEPTTRGTYGILSLCLSTMLISVWSALHLDVPTKRPSLWQKAGRNSCWILMGLLCPEVILYHAICQLWLARRLVRLMSTTMDPKRQISSHTYTRFYAAMGGFAFSIPDTRRDTSSKDVHRFLPADQTRMAITPAGVEFLIKHDPELIPFLLKTSITDRSRSNGLSKALLFIQVAWFCLPVSCLSRWMDGLSLSLLEITTIAHAMCTMLSYTIWWNKPRNIEEPTLI</sequence>
<proteinExistence type="predicted"/>
<dbReference type="PANTHER" id="PTHR35043">
    <property type="entry name" value="TRANSCRIPTION FACTOR DOMAIN-CONTAINING PROTEIN"/>
    <property type="match status" value="1"/>
</dbReference>
<dbReference type="STRING" id="27342.A0A0H2R7T8"/>
<feature type="transmembrane region" description="Helical" evidence="1">
    <location>
        <begin position="12"/>
        <end position="30"/>
    </location>
</feature>
<evidence type="ECO:0000313" key="3">
    <source>
        <dbReference type="Proteomes" id="UP000053477"/>
    </source>
</evidence>
<dbReference type="EMBL" id="KQ086292">
    <property type="protein sequence ID" value="KLO05558.1"/>
    <property type="molecule type" value="Genomic_DNA"/>
</dbReference>
<dbReference type="InParanoid" id="A0A0H2R7T8"/>
<keyword evidence="1" id="KW-1133">Transmembrane helix</keyword>
<reference evidence="2 3" key="1">
    <citation type="submission" date="2015-04" db="EMBL/GenBank/DDBJ databases">
        <title>Complete genome sequence of Schizopora paradoxa KUC8140, a cosmopolitan wood degrader in East Asia.</title>
        <authorList>
            <consortium name="DOE Joint Genome Institute"/>
            <person name="Min B."/>
            <person name="Park H."/>
            <person name="Jang Y."/>
            <person name="Kim J.-J."/>
            <person name="Kim K.H."/>
            <person name="Pangilinan J."/>
            <person name="Lipzen A."/>
            <person name="Riley R."/>
            <person name="Grigoriev I.V."/>
            <person name="Spatafora J.W."/>
            <person name="Choi I.-G."/>
        </authorList>
    </citation>
    <scope>NUCLEOTIDE SEQUENCE [LARGE SCALE GENOMIC DNA]</scope>
    <source>
        <strain evidence="2 3">KUC8140</strain>
    </source>
</reference>
<organism evidence="2 3">
    <name type="scientific">Schizopora paradoxa</name>
    <dbReference type="NCBI Taxonomy" id="27342"/>
    <lineage>
        <taxon>Eukaryota</taxon>
        <taxon>Fungi</taxon>
        <taxon>Dikarya</taxon>
        <taxon>Basidiomycota</taxon>
        <taxon>Agaricomycotina</taxon>
        <taxon>Agaricomycetes</taxon>
        <taxon>Hymenochaetales</taxon>
        <taxon>Schizoporaceae</taxon>
        <taxon>Schizopora</taxon>
    </lineage>
</organism>
<feature type="non-terminal residue" evidence="2">
    <location>
        <position position="1"/>
    </location>
</feature>
<keyword evidence="1" id="KW-0472">Membrane</keyword>
<dbReference type="OrthoDB" id="3029001at2759"/>
<feature type="transmembrane region" description="Helical" evidence="1">
    <location>
        <begin position="50"/>
        <end position="71"/>
    </location>
</feature>
<name>A0A0H2R7T8_9AGAM</name>
<protein>
    <submittedName>
        <fullName evidence="2">Uncharacterized protein</fullName>
    </submittedName>
</protein>
<keyword evidence="1" id="KW-0812">Transmembrane</keyword>
<keyword evidence="3" id="KW-1185">Reference proteome</keyword>
<dbReference type="AlphaFoldDB" id="A0A0H2R7T8"/>
<dbReference type="Proteomes" id="UP000053477">
    <property type="component" value="Unassembled WGS sequence"/>
</dbReference>
<evidence type="ECO:0000313" key="2">
    <source>
        <dbReference type="EMBL" id="KLO05558.1"/>
    </source>
</evidence>
<gene>
    <name evidence="2" type="ORF">SCHPADRAFT_814071</name>
</gene>
<dbReference type="PANTHER" id="PTHR35043:SF9">
    <property type="match status" value="1"/>
</dbReference>
<feature type="non-terminal residue" evidence="2">
    <location>
        <position position="228"/>
    </location>
</feature>
<accession>A0A0H2R7T8</accession>